<gene>
    <name evidence="2" type="ORF">V1264_018749</name>
</gene>
<organism evidence="2 3">
    <name type="scientific">Littorina saxatilis</name>
    <dbReference type="NCBI Taxonomy" id="31220"/>
    <lineage>
        <taxon>Eukaryota</taxon>
        <taxon>Metazoa</taxon>
        <taxon>Spiralia</taxon>
        <taxon>Lophotrochozoa</taxon>
        <taxon>Mollusca</taxon>
        <taxon>Gastropoda</taxon>
        <taxon>Caenogastropoda</taxon>
        <taxon>Littorinimorpha</taxon>
        <taxon>Littorinoidea</taxon>
        <taxon>Littorinidae</taxon>
        <taxon>Littorina</taxon>
    </lineage>
</organism>
<name>A0AAN9BEF7_9CAEN</name>
<feature type="compositionally biased region" description="Acidic residues" evidence="1">
    <location>
        <begin position="45"/>
        <end position="56"/>
    </location>
</feature>
<evidence type="ECO:0000256" key="1">
    <source>
        <dbReference type="SAM" id="MobiDB-lite"/>
    </source>
</evidence>
<dbReference type="EMBL" id="JBAMIC010000008">
    <property type="protein sequence ID" value="KAK7103962.1"/>
    <property type="molecule type" value="Genomic_DNA"/>
</dbReference>
<accession>A0AAN9BEF7</accession>
<dbReference type="Proteomes" id="UP001374579">
    <property type="component" value="Unassembled WGS sequence"/>
</dbReference>
<dbReference type="AlphaFoldDB" id="A0AAN9BEF7"/>
<evidence type="ECO:0000313" key="2">
    <source>
        <dbReference type="EMBL" id="KAK7103962.1"/>
    </source>
</evidence>
<feature type="region of interest" description="Disordered" evidence="1">
    <location>
        <begin position="1"/>
        <end position="62"/>
    </location>
</feature>
<feature type="compositionally biased region" description="Basic and acidic residues" evidence="1">
    <location>
        <begin position="10"/>
        <end position="21"/>
    </location>
</feature>
<comment type="caution">
    <text evidence="2">The sequence shown here is derived from an EMBL/GenBank/DDBJ whole genome shotgun (WGS) entry which is preliminary data.</text>
</comment>
<reference evidence="2 3" key="1">
    <citation type="submission" date="2024-02" db="EMBL/GenBank/DDBJ databases">
        <title>Chromosome-scale genome assembly of the rough periwinkle Littorina saxatilis.</title>
        <authorList>
            <person name="De Jode A."/>
            <person name="Faria R."/>
            <person name="Formenti G."/>
            <person name="Sims Y."/>
            <person name="Smith T.P."/>
            <person name="Tracey A."/>
            <person name="Wood J.M.D."/>
            <person name="Zagrodzka Z.B."/>
            <person name="Johannesson K."/>
            <person name="Butlin R.K."/>
            <person name="Leder E.H."/>
        </authorList>
    </citation>
    <scope>NUCLEOTIDE SEQUENCE [LARGE SCALE GENOMIC DNA]</scope>
    <source>
        <strain evidence="2">Snail1</strain>
        <tissue evidence="2">Muscle</tissue>
    </source>
</reference>
<evidence type="ECO:0000313" key="3">
    <source>
        <dbReference type="Proteomes" id="UP001374579"/>
    </source>
</evidence>
<sequence>MKFLSYFTRTSDEPSTNDRSRLIRQNSSVNHEREEDDKSSRTDENDNDDKDESDEFFDSRGPREVMFVESDDCGDVQEGVSSVEVVEVTVVEEQTDAKTKKKKLRKRVRKRVWRVMRTSWKYFRRGMTAYSPGIASMFTWGVNFNQGVRTQRPSATRYF</sequence>
<proteinExistence type="predicted"/>
<keyword evidence="3" id="KW-1185">Reference proteome</keyword>
<protein>
    <submittedName>
        <fullName evidence="2">Uncharacterized protein</fullName>
    </submittedName>
</protein>
<feature type="compositionally biased region" description="Basic and acidic residues" evidence="1">
    <location>
        <begin position="30"/>
        <end position="44"/>
    </location>
</feature>